<proteinExistence type="inferred from homology"/>
<dbReference type="GeneID" id="30000574"/>
<dbReference type="GO" id="GO:0009536">
    <property type="term" value="C:plastid"/>
    <property type="evidence" value="ECO:0007669"/>
    <property type="project" value="UniProtKB-SubCell"/>
</dbReference>
<name>A0A1G4NUF1_9FLOR</name>
<dbReference type="EMBL" id="LT622868">
    <property type="protein sequence ID" value="SCW22323.1"/>
    <property type="molecule type" value="Genomic_DNA"/>
</dbReference>
<keyword evidence="5" id="KW-0150">Chloroplast</keyword>
<reference evidence="5" key="2">
    <citation type="submission" date="2016-10" db="EMBL/GenBank/DDBJ databases">
        <authorList>
            <person name="de Groot N.N."/>
        </authorList>
    </citation>
    <scope>NUCLEOTIDE SEQUENCE</scope>
    <source>
        <strain evidence="5">J.0158</strain>
    </source>
</reference>
<dbReference type="InterPro" id="IPR013785">
    <property type="entry name" value="Aldolase_TIM"/>
</dbReference>
<comment type="subcellular location">
    <subcellularLocation>
        <location evidence="1">Plastid</location>
    </subcellularLocation>
</comment>
<evidence type="ECO:0000256" key="3">
    <source>
        <dbReference type="ARBA" id="ARBA00021523"/>
    </source>
</evidence>
<protein>
    <recommendedName>
        <fullName evidence="3">Uncharacterized protein ycf23</fullName>
    </recommendedName>
</protein>
<geneLocation type="chloroplast" evidence="5"/>
<dbReference type="Gene3D" id="3.20.20.70">
    <property type="entry name" value="Aldolase class I"/>
    <property type="match status" value="1"/>
</dbReference>
<keyword evidence="4 5" id="KW-0934">Plastid</keyword>
<evidence type="ECO:0000256" key="2">
    <source>
        <dbReference type="ARBA" id="ARBA00009664"/>
    </source>
</evidence>
<dbReference type="CDD" id="cd04722">
    <property type="entry name" value="TIM_phosphate_binding"/>
    <property type="match status" value="1"/>
</dbReference>
<dbReference type="RefSeq" id="YP_009314069.1">
    <property type="nucleotide sequence ID" value="NC_031660.1"/>
</dbReference>
<dbReference type="AlphaFoldDB" id="A0A1G4NUF1"/>
<accession>A0A1G4NUF1</accession>
<dbReference type="PANTHER" id="PTHR36895">
    <property type="match status" value="1"/>
</dbReference>
<dbReference type="PANTHER" id="PTHR36895:SF1">
    <property type="entry name" value="YCF23 PROTEIN"/>
    <property type="match status" value="1"/>
</dbReference>
<reference evidence="5" key="1">
    <citation type="submission" date="2016-10" db="EMBL/GenBank/DDBJ databases">
        <title>Chloroplast genomes as a tool to resolve red algal phylogenies: a case study in the Nemaliales.</title>
        <authorList>
            <person name="Costa J.F."/>
            <person name="Lin S.M."/>
            <person name="Macaya E.C."/>
            <person name="Fernandez-Garcia C."/>
            <person name="Verbruggen H."/>
        </authorList>
    </citation>
    <scope>NUCLEOTIDE SEQUENCE</scope>
    <source>
        <strain evidence="5">J.0158</strain>
    </source>
</reference>
<evidence type="ECO:0000313" key="5">
    <source>
        <dbReference type="EMBL" id="SCW22323.1"/>
    </source>
</evidence>
<dbReference type="Pfam" id="PF04481">
    <property type="entry name" value="DUF561"/>
    <property type="match status" value="1"/>
</dbReference>
<gene>
    <name evidence="5" type="primary">ycf23</name>
    <name evidence="5" type="ORF">J0158_67</name>
</gene>
<dbReference type="InterPro" id="IPR007570">
    <property type="entry name" value="Uncharacterised_Ycf23"/>
</dbReference>
<dbReference type="SUPFAM" id="SSF51395">
    <property type="entry name" value="FMN-linked oxidoreductases"/>
    <property type="match status" value="1"/>
</dbReference>
<comment type="similarity">
    <text evidence="2">Belongs to the ycf23 family.</text>
</comment>
<evidence type="ECO:0000256" key="4">
    <source>
        <dbReference type="ARBA" id="ARBA00022640"/>
    </source>
</evidence>
<organism evidence="5">
    <name type="scientific">Izziella formosana</name>
    <dbReference type="NCBI Taxonomy" id="1653389"/>
    <lineage>
        <taxon>Eukaryota</taxon>
        <taxon>Rhodophyta</taxon>
        <taxon>Florideophyceae</taxon>
        <taxon>Nemaliophycidae</taxon>
        <taxon>Nemaliales</taxon>
        <taxon>Liagoraceae</taxon>
        <taxon>Izziella</taxon>
    </lineage>
</organism>
<evidence type="ECO:0000256" key="1">
    <source>
        <dbReference type="ARBA" id="ARBA00004474"/>
    </source>
</evidence>
<sequence length="265" mass="28567">MVLSYSIGQACNKKQVLKTIIGIDNFKFSNSVDKIKAAEISGATYLDIAANTQILLEVKALSSVPVCVSSICIKELEDCYYAGADMLELGNFDVFYTKNIYLTDTHIIRMTRQLKKKLPEASICVTIPHIFNLKKQITLAKRLQDLGIDMIQTEGGLSKHVNTSYTSDILSKASATLGNTAILSRSVTLPVIASSGISSLTAPIAISCGAAGVGVGSFFNNFQSTKELSKQIKEIVHSMQSADCSRFSVSSSTLTVDTHPVLSKV</sequence>